<dbReference type="AlphaFoldDB" id="A0A6G0XLF6"/>
<dbReference type="InterPro" id="IPR001547">
    <property type="entry name" value="Glyco_hydro_5"/>
</dbReference>
<dbReference type="Pfam" id="PF00150">
    <property type="entry name" value="Cellulase"/>
    <property type="match status" value="1"/>
</dbReference>
<keyword evidence="4" id="KW-0119">Carbohydrate metabolism</keyword>
<reference evidence="11 12" key="1">
    <citation type="submission" date="2019-07" db="EMBL/GenBank/DDBJ databases">
        <title>Genomics analysis of Aphanomyces spp. identifies a new class of oomycete effector associated with host adaptation.</title>
        <authorList>
            <person name="Gaulin E."/>
        </authorList>
    </citation>
    <scope>NUCLEOTIDE SEQUENCE [LARGE SCALE GENOMIC DNA]</scope>
    <source>
        <strain evidence="11 12">ATCC 201684</strain>
    </source>
</reference>
<dbReference type="Gene3D" id="3.20.20.80">
    <property type="entry name" value="Glycosidases"/>
    <property type="match status" value="1"/>
</dbReference>
<feature type="domain" description="Glycoside hydrolase family 5" evidence="10">
    <location>
        <begin position="185"/>
        <end position="518"/>
    </location>
</feature>
<evidence type="ECO:0000313" key="12">
    <source>
        <dbReference type="Proteomes" id="UP000481153"/>
    </source>
</evidence>
<evidence type="ECO:0000313" key="11">
    <source>
        <dbReference type="EMBL" id="KAF0741281.1"/>
    </source>
</evidence>
<keyword evidence="9" id="KW-0472">Membrane</keyword>
<feature type="transmembrane region" description="Helical" evidence="9">
    <location>
        <begin position="85"/>
        <end position="108"/>
    </location>
</feature>
<keyword evidence="6" id="KW-0624">Polysaccharide degradation</keyword>
<protein>
    <recommendedName>
        <fullName evidence="10">Glycoside hydrolase family 5 domain-containing protein</fullName>
    </recommendedName>
</protein>
<evidence type="ECO:0000256" key="3">
    <source>
        <dbReference type="ARBA" id="ARBA00023001"/>
    </source>
</evidence>
<dbReference type="GO" id="GO:0030245">
    <property type="term" value="P:cellulose catabolic process"/>
    <property type="evidence" value="ECO:0007669"/>
    <property type="project" value="UniProtKB-KW"/>
</dbReference>
<keyword evidence="9" id="KW-0812">Transmembrane</keyword>
<dbReference type="Proteomes" id="UP000481153">
    <property type="component" value="Unassembled WGS sequence"/>
</dbReference>
<evidence type="ECO:0000256" key="2">
    <source>
        <dbReference type="ARBA" id="ARBA00022801"/>
    </source>
</evidence>
<evidence type="ECO:0000256" key="9">
    <source>
        <dbReference type="SAM" id="Phobius"/>
    </source>
</evidence>
<comment type="caution">
    <text evidence="11">The sequence shown here is derived from an EMBL/GenBank/DDBJ whole genome shotgun (WGS) entry which is preliminary data.</text>
</comment>
<proteinExistence type="inferred from homology"/>
<evidence type="ECO:0000256" key="6">
    <source>
        <dbReference type="ARBA" id="ARBA00023326"/>
    </source>
</evidence>
<keyword evidence="2 7" id="KW-0378">Hydrolase</keyword>
<keyword evidence="5 7" id="KW-0326">Glycosidase</keyword>
<gene>
    <name evidence="11" type="ORF">Ae201684_003398</name>
</gene>
<keyword evidence="12" id="KW-1185">Reference proteome</keyword>
<organism evidence="11 12">
    <name type="scientific">Aphanomyces euteiches</name>
    <dbReference type="NCBI Taxonomy" id="100861"/>
    <lineage>
        <taxon>Eukaryota</taxon>
        <taxon>Sar</taxon>
        <taxon>Stramenopiles</taxon>
        <taxon>Oomycota</taxon>
        <taxon>Saprolegniomycetes</taxon>
        <taxon>Saprolegniales</taxon>
        <taxon>Verrucalvaceae</taxon>
        <taxon>Aphanomyces</taxon>
    </lineage>
</organism>
<keyword evidence="3" id="KW-0136">Cellulose degradation</keyword>
<comment type="similarity">
    <text evidence="1 7">Belongs to the glycosyl hydrolase 5 (cellulase A) family.</text>
</comment>
<sequence length="568" mass="62302">MATTKSPRMLSPKRQESADLDPDCPTSPTEYKRFSSTTLGTTATFIADDEESQVDGVQEPARAKKQARKNKRTCCKCIRSWWRRLLFVIVVVGGIVAAIVWVILALMLKSTGGGDAAPVTTNELAQSAGRIADGSVPYKDAIDPILGVNPAKYLDQGCKLPQYTSADGQIYVQGSNGIKIPIAIKGVSWAGMETGNALPYGLWQNPLNGTTVYQMAAFLSRNNFNSVRLPLCVESILSDRKPNPELINAFANKAIALDSYMNTLSSVVQALGYRKISVLLDMHVLTLTEAGGSWTGDGMSELSFLAAVDVLTTKLCNDAHWNVIGIDLKNSPYSATWGDGGSMDWSVGAATVANRMLTKCPNWLAFVQGVVSSHTMTTDSNQAISYTDWWGGGLQDVAKTPLSLSIPNKIVYAPHYYPPSEYPQMYFVRGGLRDHDLIIGFLEYDNQTLWQRIKSTTNDMFGYLAQQKQAAIVLSAFGGIYTQDRFANFTGRRAIEFTMDVAAQTGFAGGYVWNLNPESQYEYNPSNYKGLWNEGLVELDWITANGPYLAALEKMDAMAHLQPWPCTP</sequence>
<evidence type="ECO:0000256" key="4">
    <source>
        <dbReference type="ARBA" id="ARBA00023277"/>
    </source>
</evidence>
<dbReference type="PANTHER" id="PTHR35923:SF2">
    <property type="entry name" value="ENDOGLUCANASE"/>
    <property type="match status" value="1"/>
</dbReference>
<dbReference type="EMBL" id="VJMJ01000037">
    <property type="protein sequence ID" value="KAF0741281.1"/>
    <property type="molecule type" value="Genomic_DNA"/>
</dbReference>
<dbReference type="SUPFAM" id="SSF51445">
    <property type="entry name" value="(Trans)glycosidases"/>
    <property type="match status" value="1"/>
</dbReference>
<name>A0A6G0XLF6_9STRA</name>
<feature type="region of interest" description="Disordered" evidence="8">
    <location>
        <begin position="1"/>
        <end position="33"/>
    </location>
</feature>
<dbReference type="PANTHER" id="PTHR35923">
    <property type="entry name" value="MAJOR EXTRACELLULAR ENDOGLUCANASE"/>
    <property type="match status" value="1"/>
</dbReference>
<evidence type="ECO:0000256" key="7">
    <source>
        <dbReference type="RuleBase" id="RU361153"/>
    </source>
</evidence>
<keyword evidence="9" id="KW-1133">Transmembrane helix</keyword>
<dbReference type="GO" id="GO:0004553">
    <property type="term" value="F:hydrolase activity, hydrolyzing O-glycosyl compounds"/>
    <property type="evidence" value="ECO:0007669"/>
    <property type="project" value="InterPro"/>
</dbReference>
<evidence type="ECO:0000259" key="10">
    <source>
        <dbReference type="Pfam" id="PF00150"/>
    </source>
</evidence>
<dbReference type="InterPro" id="IPR017853">
    <property type="entry name" value="GH"/>
</dbReference>
<evidence type="ECO:0000256" key="8">
    <source>
        <dbReference type="SAM" id="MobiDB-lite"/>
    </source>
</evidence>
<evidence type="ECO:0000256" key="5">
    <source>
        <dbReference type="ARBA" id="ARBA00023295"/>
    </source>
</evidence>
<dbReference type="VEuPathDB" id="FungiDB:AeMF1_020847"/>
<accession>A0A6G0XLF6</accession>
<evidence type="ECO:0000256" key="1">
    <source>
        <dbReference type="ARBA" id="ARBA00005641"/>
    </source>
</evidence>